<accession>A0AAW0GH90</accession>
<evidence type="ECO:0000313" key="1">
    <source>
        <dbReference type="EMBL" id="KAK7691139.1"/>
    </source>
</evidence>
<comment type="caution">
    <text evidence="1">The sequence shown here is derived from an EMBL/GenBank/DDBJ whole genome shotgun (WGS) entry which is preliminary data.</text>
</comment>
<evidence type="ECO:0008006" key="3">
    <source>
        <dbReference type="Google" id="ProtNLM"/>
    </source>
</evidence>
<dbReference type="Gene3D" id="3.80.10.10">
    <property type="entry name" value="Ribonuclease Inhibitor"/>
    <property type="match status" value="1"/>
</dbReference>
<dbReference type="AlphaFoldDB" id="A0AAW0GH90"/>
<dbReference type="Proteomes" id="UP001385951">
    <property type="component" value="Unassembled WGS sequence"/>
</dbReference>
<keyword evidence="2" id="KW-1185">Reference proteome</keyword>
<sequence length="389" mass="44378">MPIRNKINTTIYESCEDVSTSDIRTIQHDIQSRRNVIHNELHKIAERSRYINSLLPISRLSSESLAEVFSYFATDPFSYTNFDVSIPTPYRWILVTHVCHKWRDAALKSQRLWRIIYLGLPDRVGEFLRRSGQAAIEILPWSSADGASWLSHNNLNPLSEKDSLTSLQFILSHSRRIKHLTLHLPNRILRVAFDVDAIHADDLPALLSISMIHNNYQALPSFPSLCDLPTLKQIDIRGYQLTGHASEFLRASTLSELRLYPSSPPSHFSNSLTVYDLLDVLTHTKQLNILEYVNSNYVGEDTIFDDVHNAVPSFVNLPYLEQLKMHSTLAWVDTFLTQCTFPPSAIIDLNTVHKHIPFTGGESPIDERSVGDPKPIISKLVVYFKRAHL</sequence>
<proteinExistence type="predicted"/>
<name>A0AAW0GH90_9APHY</name>
<dbReference type="EMBL" id="JASBNA010000006">
    <property type="protein sequence ID" value="KAK7691139.1"/>
    <property type="molecule type" value="Genomic_DNA"/>
</dbReference>
<reference evidence="1 2" key="1">
    <citation type="submission" date="2022-09" db="EMBL/GenBank/DDBJ databases">
        <authorList>
            <person name="Palmer J.M."/>
        </authorList>
    </citation>
    <scope>NUCLEOTIDE SEQUENCE [LARGE SCALE GENOMIC DNA]</scope>
    <source>
        <strain evidence="1 2">DSM 7382</strain>
    </source>
</reference>
<evidence type="ECO:0000313" key="2">
    <source>
        <dbReference type="Proteomes" id="UP001385951"/>
    </source>
</evidence>
<gene>
    <name evidence="1" type="ORF">QCA50_006242</name>
</gene>
<protein>
    <recommendedName>
        <fullName evidence="3">F-box domain-containing protein</fullName>
    </recommendedName>
</protein>
<dbReference type="Gene3D" id="1.20.1280.50">
    <property type="match status" value="1"/>
</dbReference>
<dbReference type="SUPFAM" id="SSF52058">
    <property type="entry name" value="L domain-like"/>
    <property type="match status" value="1"/>
</dbReference>
<organism evidence="1 2">
    <name type="scientific">Cerrena zonata</name>
    <dbReference type="NCBI Taxonomy" id="2478898"/>
    <lineage>
        <taxon>Eukaryota</taxon>
        <taxon>Fungi</taxon>
        <taxon>Dikarya</taxon>
        <taxon>Basidiomycota</taxon>
        <taxon>Agaricomycotina</taxon>
        <taxon>Agaricomycetes</taxon>
        <taxon>Polyporales</taxon>
        <taxon>Cerrenaceae</taxon>
        <taxon>Cerrena</taxon>
    </lineage>
</organism>
<dbReference type="InterPro" id="IPR032675">
    <property type="entry name" value="LRR_dom_sf"/>
</dbReference>